<comment type="caution">
    <text evidence="3">The sequence shown here is derived from an EMBL/GenBank/DDBJ whole genome shotgun (WGS) entry which is preliminary data.</text>
</comment>
<evidence type="ECO:0000256" key="2">
    <source>
        <dbReference type="SAM" id="MobiDB-lite"/>
    </source>
</evidence>
<feature type="coiled-coil region" evidence="1">
    <location>
        <begin position="280"/>
        <end position="309"/>
    </location>
</feature>
<gene>
    <name evidence="3" type="ORF">PENTCL1PPCAC_7758</name>
</gene>
<evidence type="ECO:0000313" key="4">
    <source>
        <dbReference type="Proteomes" id="UP001432027"/>
    </source>
</evidence>
<evidence type="ECO:0000313" key="3">
    <source>
        <dbReference type="EMBL" id="GMS85583.1"/>
    </source>
</evidence>
<organism evidence="3 4">
    <name type="scientific">Pristionchus entomophagus</name>
    <dbReference type="NCBI Taxonomy" id="358040"/>
    <lineage>
        <taxon>Eukaryota</taxon>
        <taxon>Metazoa</taxon>
        <taxon>Ecdysozoa</taxon>
        <taxon>Nematoda</taxon>
        <taxon>Chromadorea</taxon>
        <taxon>Rhabditida</taxon>
        <taxon>Rhabditina</taxon>
        <taxon>Diplogasteromorpha</taxon>
        <taxon>Diplogasteroidea</taxon>
        <taxon>Neodiplogasteridae</taxon>
        <taxon>Pristionchus</taxon>
    </lineage>
</organism>
<name>A0AAV5SU14_9BILA</name>
<keyword evidence="4" id="KW-1185">Reference proteome</keyword>
<dbReference type="AlphaFoldDB" id="A0AAV5SU14"/>
<evidence type="ECO:0000256" key="1">
    <source>
        <dbReference type="SAM" id="Coils"/>
    </source>
</evidence>
<feature type="compositionally biased region" description="Low complexity" evidence="2">
    <location>
        <begin position="46"/>
        <end position="67"/>
    </location>
</feature>
<accession>A0AAV5SU14</accession>
<sequence>MGHEIEDIVRSQENNRKMEMKAWTGSTVSMDSGVSNLSKSTHSLQSTVSESHYSSSSSVSMSQSTTSFERSASMKRRLEANQSSLDQAISISPELAHSVFIAANAPESPLPALRSHSVLAVQQESYQQASAVQESHHEEVHHTTETLVTSASMESSQTETTEMVIKEQAAVAIAPTPTPRISRVEKIESSALSVHYETEFSKITAPVHQVDLDAATDDVVVIRQFDFAPSPVQWIRLYTSQEDPPAEIALKVTQKVSASCILGKEEEEGSFEEGWEEVVVQHYEEEVRRKRVEHKRAQLLERIEQSKTEYYSYGHRRRYDMVSLGSPYSPRNIESPYPMHSFQTA</sequence>
<feature type="compositionally biased region" description="Polar residues" evidence="2">
    <location>
        <begin position="31"/>
        <end position="45"/>
    </location>
</feature>
<protein>
    <submittedName>
        <fullName evidence="3">Uncharacterized protein</fullName>
    </submittedName>
</protein>
<proteinExistence type="predicted"/>
<dbReference type="Proteomes" id="UP001432027">
    <property type="component" value="Unassembled WGS sequence"/>
</dbReference>
<feature type="region of interest" description="Disordered" evidence="2">
    <location>
        <begin position="31"/>
        <end position="79"/>
    </location>
</feature>
<dbReference type="EMBL" id="BTSX01000002">
    <property type="protein sequence ID" value="GMS85583.1"/>
    <property type="molecule type" value="Genomic_DNA"/>
</dbReference>
<keyword evidence="1" id="KW-0175">Coiled coil</keyword>
<reference evidence="3" key="1">
    <citation type="submission" date="2023-10" db="EMBL/GenBank/DDBJ databases">
        <title>Genome assembly of Pristionchus species.</title>
        <authorList>
            <person name="Yoshida K."/>
            <person name="Sommer R.J."/>
        </authorList>
    </citation>
    <scope>NUCLEOTIDE SEQUENCE</scope>
    <source>
        <strain evidence="3">RS0144</strain>
    </source>
</reference>